<feature type="chain" id="PRO_5039354582" evidence="5">
    <location>
        <begin position="27"/>
        <end position="213"/>
    </location>
</feature>
<dbReference type="Gene3D" id="3.40.30.10">
    <property type="entry name" value="Glutaredoxin"/>
    <property type="match status" value="1"/>
</dbReference>
<dbReference type="RefSeq" id="WP_131583729.1">
    <property type="nucleotide sequence ID" value="NZ_SJZJ01000016.1"/>
</dbReference>
<evidence type="ECO:0000256" key="5">
    <source>
        <dbReference type="SAM" id="SignalP"/>
    </source>
</evidence>
<keyword evidence="8" id="KW-1185">Reference proteome</keyword>
<dbReference type="InterPro" id="IPR036249">
    <property type="entry name" value="Thioredoxin-like_sf"/>
</dbReference>
<name>A0A4R1BZV9_9ACTN</name>
<organism evidence="7 8">
    <name type="scientific">Nocardioides jejuensis</name>
    <dbReference type="NCBI Taxonomy" id="2502782"/>
    <lineage>
        <taxon>Bacteria</taxon>
        <taxon>Bacillati</taxon>
        <taxon>Actinomycetota</taxon>
        <taxon>Actinomycetes</taxon>
        <taxon>Propionibacteriales</taxon>
        <taxon>Nocardioidaceae</taxon>
        <taxon>Nocardioides</taxon>
    </lineage>
</organism>
<evidence type="ECO:0000256" key="1">
    <source>
        <dbReference type="ARBA" id="ARBA00010996"/>
    </source>
</evidence>
<gene>
    <name evidence="7" type="ORF">EPD65_10125</name>
</gene>
<comment type="similarity">
    <text evidence="1">Belongs to the SCO1/2 family.</text>
</comment>
<dbReference type="AlphaFoldDB" id="A0A4R1BZV9"/>
<comment type="caution">
    <text evidence="7">The sequence shown here is derived from an EMBL/GenBank/DDBJ whole genome shotgun (WGS) entry which is preliminary data.</text>
</comment>
<dbReference type="InterPro" id="IPR003782">
    <property type="entry name" value="SCO1/SenC"/>
</dbReference>
<dbReference type="Pfam" id="PF02630">
    <property type="entry name" value="SCO1-SenC"/>
    <property type="match status" value="1"/>
</dbReference>
<dbReference type="PANTHER" id="PTHR12151">
    <property type="entry name" value="ELECTRON TRANSPORT PROTIN SCO1/SENC FAMILY MEMBER"/>
    <property type="match status" value="1"/>
</dbReference>
<dbReference type="PROSITE" id="PS51318">
    <property type="entry name" value="TAT"/>
    <property type="match status" value="1"/>
</dbReference>
<keyword evidence="2 3" id="KW-0186">Copper</keyword>
<evidence type="ECO:0000256" key="4">
    <source>
        <dbReference type="PIRSR" id="PIRSR603782-2"/>
    </source>
</evidence>
<dbReference type="GO" id="GO:0046872">
    <property type="term" value="F:metal ion binding"/>
    <property type="evidence" value="ECO:0007669"/>
    <property type="project" value="UniProtKB-KW"/>
</dbReference>
<dbReference type="InterPro" id="IPR013766">
    <property type="entry name" value="Thioredoxin_domain"/>
</dbReference>
<dbReference type="EMBL" id="SJZJ01000016">
    <property type="protein sequence ID" value="TCJ23621.1"/>
    <property type="molecule type" value="Genomic_DNA"/>
</dbReference>
<sequence>MADRSNRRLGLAAAAAALALALSACSSTPDASAPFHGSMLKTPWKAPANSLTATDAASFSFTKESSPLTLVFFGYTNCPDVCSQEMADITSALVRIPKDQRKDVDVVFVTTDPKRDTVPVLTRYLGAFDPGFVGVTGSQSDLDVVMKAFYVYGKKAGPGGQGTPDSNNPGRSGYLVDHTDYTYAMQGGQVTAFWNRDASAQQLAQDISHLLEE</sequence>
<feature type="binding site" evidence="3">
    <location>
        <position position="178"/>
    </location>
    <ligand>
        <name>Cu cation</name>
        <dbReference type="ChEBI" id="CHEBI:23378"/>
    </ligand>
</feature>
<accession>A0A4R1BZV9</accession>
<evidence type="ECO:0000313" key="8">
    <source>
        <dbReference type="Proteomes" id="UP000295453"/>
    </source>
</evidence>
<evidence type="ECO:0000259" key="6">
    <source>
        <dbReference type="PROSITE" id="PS51352"/>
    </source>
</evidence>
<evidence type="ECO:0000256" key="3">
    <source>
        <dbReference type="PIRSR" id="PIRSR603782-1"/>
    </source>
</evidence>
<dbReference type="PROSITE" id="PS51352">
    <property type="entry name" value="THIOREDOXIN_2"/>
    <property type="match status" value="1"/>
</dbReference>
<dbReference type="PANTHER" id="PTHR12151:SF25">
    <property type="entry name" value="LINALOOL DEHYDRATASE_ISOMERASE DOMAIN-CONTAINING PROTEIN"/>
    <property type="match status" value="1"/>
</dbReference>
<reference evidence="7 8" key="1">
    <citation type="submission" date="2019-03" db="EMBL/GenBank/DDBJ databases">
        <authorList>
            <person name="Kim M.K.M."/>
        </authorList>
    </citation>
    <scope>NUCLEOTIDE SEQUENCE [LARGE SCALE GENOMIC DNA]</scope>
    <source>
        <strain evidence="7 8">18JY15-6</strain>
    </source>
</reference>
<keyword evidence="5" id="KW-0732">Signal</keyword>
<feature type="disulfide bond" description="Redox-active" evidence="4">
    <location>
        <begin position="78"/>
        <end position="82"/>
    </location>
</feature>
<keyword evidence="3" id="KW-0479">Metal-binding</keyword>
<dbReference type="PROSITE" id="PS51257">
    <property type="entry name" value="PROKAR_LIPOPROTEIN"/>
    <property type="match status" value="1"/>
</dbReference>
<evidence type="ECO:0000256" key="2">
    <source>
        <dbReference type="ARBA" id="ARBA00023008"/>
    </source>
</evidence>
<dbReference type="OrthoDB" id="9790194at2"/>
<feature type="domain" description="Thioredoxin" evidence="6">
    <location>
        <begin position="40"/>
        <end position="212"/>
    </location>
</feature>
<dbReference type="SUPFAM" id="SSF52833">
    <property type="entry name" value="Thioredoxin-like"/>
    <property type="match status" value="1"/>
</dbReference>
<feature type="binding site" evidence="3">
    <location>
        <position position="78"/>
    </location>
    <ligand>
        <name>Cu cation</name>
        <dbReference type="ChEBI" id="CHEBI:23378"/>
    </ligand>
</feature>
<dbReference type="CDD" id="cd02968">
    <property type="entry name" value="SCO"/>
    <property type="match status" value="1"/>
</dbReference>
<feature type="binding site" evidence="3">
    <location>
        <position position="82"/>
    </location>
    <ligand>
        <name>Cu cation</name>
        <dbReference type="ChEBI" id="CHEBI:23378"/>
    </ligand>
</feature>
<dbReference type="Proteomes" id="UP000295453">
    <property type="component" value="Unassembled WGS sequence"/>
</dbReference>
<dbReference type="InterPro" id="IPR006311">
    <property type="entry name" value="TAT_signal"/>
</dbReference>
<proteinExistence type="inferred from homology"/>
<evidence type="ECO:0000313" key="7">
    <source>
        <dbReference type="EMBL" id="TCJ23621.1"/>
    </source>
</evidence>
<feature type="signal peptide" evidence="5">
    <location>
        <begin position="1"/>
        <end position="26"/>
    </location>
</feature>
<keyword evidence="4" id="KW-1015">Disulfide bond</keyword>
<protein>
    <submittedName>
        <fullName evidence="7">SCO family protein</fullName>
    </submittedName>
</protein>